<sequence length="185" mass="20569">MTDQPHPAKSRAPGSRVERGFETVLFNSRWLMAPFYFGLVISLAVLLYKFVMLLYEFIVHATIAKEADIILGVLSLIDVSLTGNLVLIVVFSGYENFVSRIDPGNHPDWPEWMTKVDFSGLKQKLLASIVAISAIQVLKAFMNIDSYDQTKLAWLVGIHLVFVASTLILALSDRLGHHGDDKGGH</sequence>
<organism evidence="8 9">
    <name type="scientific">Rhodopseudomonas palustris</name>
    <dbReference type="NCBI Taxonomy" id="1076"/>
    <lineage>
        <taxon>Bacteria</taxon>
        <taxon>Pseudomonadati</taxon>
        <taxon>Pseudomonadota</taxon>
        <taxon>Alphaproteobacteria</taxon>
        <taxon>Hyphomicrobiales</taxon>
        <taxon>Nitrobacteraceae</taxon>
        <taxon>Rhodopseudomonas</taxon>
    </lineage>
</organism>
<keyword evidence="3 7" id="KW-1003">Cell membrane</keyword>
<dbReference type="GO" id="GO:0005886">
    <property type="term" value="C:plasma membrane"/>
    <property type="evidence" value="ECO:0007669"/>
    <property type="project" value="UniProtKB-SubCell"/>
</dbReference>
<evidence type="ECO:0000256" key="4">
    <source>
        <dbReference type="ARBA" id="ARBA00022692"/>
    </source>
</evidence>
<evidence type="ECO:0000256" key="6">
    <source>
        <dbReference type="ARBA" id="ARBA00023136"/>
    </source>
</evidence>
<comment type="similarity">
    <text evidence="2 7">Belongs to the UPF0114 family.</text>
</comment>
<feature type="transmembrane region" description="Helical" evidence="7">
    <location>
        <begin position="69"/>
        <end position="94"/>
    </location>
</feature>
<dbReference type="HAMAP" id="MF_00143">
    <property type="entry name" value="UPF0114"/>
    <property type="match status" value="1"/>
</dbReference>
<evidence type="ECO:0000256" key="5">
    <source>
        <dbReference type="ARBA" id="ARBA00022989"/>
    </source>
</evidence>
<evidence type="ECO:0000256" key="7">
    <source>
        <dbReference type="HAMAP-Rule" id="MF_00143"/>
    </source>
</evidence>
<evidence type="ECO:0000313" key="9">
    <source>
        <dbReference type="Proteomes" id="UP001163166"/>
    </source>
</evidence>
<proteinExistence type="inferred from homology"/>
<dbReference type="RefSeq" id="WP_264075102.1">
    <property type="nucleotide sequence ID" value="NZ_CP076676.1"/>
</dbReference>
<evidence type="ECO:0000256" key="2">
    <source>
        <dbReference type="ARBA" id="ARBA00005774"/>
    </source>
</evidence>
<feature type="transmembrane region" description="Helical" evidence="7">
    <location>
        <begin position="35"/>
        <end position="57"/>
    </location>
</feature>
<reference evidence="8" key="1">
    <citation type="journal article" date="2022" name="Biol. Control">
        <title>In silico genomic analysis of Rhodopseudomonas palustris strains revealed potential biocontrol agents and crop yield enhancers.</title>
        <authorList>
            <person name="Surachat K."/>
            <person name="Kantachote D."/>
            <person name="Deachamag P."/>
            <person name="Wonglapsuwan M."/>
        </authorList>
    </citation>
    <scope>NUCLEOTIDE SEQUENCE</scope>
    <source>
        <strain evidence="8">TLS06</strain>
    </source>
</reference>
<gene>
    <name evidence="8" type="ORF">KQX62_01195</name>
</gene>
<keyword evidence="6 7" id="KW-0472">Membrane</keyword>
<name>A0AAX3DZQ0_RHOPL</name>
<dbReference type="PANTHER" id="PTHR38596">
    <property type="entry name" value="UPF0114 PROTEIN YQHA"/>
    <property type="match status" value="1"/>
</dbReference>
<evidence type="ECO:0000313" key="8">
    <source>
        <dbReference type="EMBL" id="UYO39952.1"/>
    </source>
</evidence>
<keyword evidence="4 7" id="KW-0812">Transmembrane</keyword>
<keyword evidence="5 7" id="KW-1133">Transmembrane helix</keyword>
<dbReference type="PANTHER" id="PTHR38596:SF1">
    <property type="entry name" value="UPF0114 PROTEIN YQHA"/>
    <property type="match status" value="1"/>
</dbReference>
<evidence type="ECO:0000256" key="1">
    <source>
        <dbReference type="ARBA" id="ARBA00004651"/>
    </source>
</evidence>
<dbReference type="AlphaFoldDB" id="A0AAX3DZQ0"/>
<dbReference type="Proteomes" id="UP001163166">
    <property type="component" value="Chromosome"/>
</dbReference>
<dbReference type="Pfam" id="PF03350">
    <property type="entry name" value="UPF0114"/>
    <property type="match status" value="1"/>
</dbReference>
<comment type="subcellular location">
    <subcellularLocation>
        <location evidence="1 7">Cell membrane</location>
        <topology evidence="1 7">Multi-pass membrane protein</topology>
    </subcellularLocation>
</comment>
<protein>
    <recommendedName>
        <fullName evidence="7">UPF0114 protein KQX62_01195</fullName>
    </recommendedName>
</protein>
<dbReference type="InterPro" id="IPR020761">
    <property type="entry name" value="UPF0114_bac"/>
</dbReference>
<accession>A0AAX3DZQ0</accession>
<feature type="transmembrane region" description="Helical" evidence="7">
    <location>
        <begin position="153"/>
        <end position="172"/>
    </location>
</feature>
<evidence type="ECO:0000256" key="3">
    <source>
        <dbReference type="ARBA" id="ARBA00022475"/>
    </source>
</evidence>
<dbReference type="NCBIfam" id="TIGR00645">
    <property type="entry name" value="HI0507"/>
    <property type="match status" value="1"/>
</dbReference>
<dbReference type="EMBL" id="CP076676">
    <property type="protein sequence ID" value="UYO39952.1"/>
    <property type="molecule type" value="Genomic_DNA"/>
</dbReference>
<dbReference type="InterPro" id="IPR005134">
    <property type="entry name" value="UPF0114"/>
</dbReference>